<dbReference type="PANTHER" id="PTHR42940:SF8">
    <property type="entry name" value="VACUOLAR PROTEIN SORTING-ASSOCIATED PROTEIN 11"/>
    <property type="match status" value="1"/>
</dbReference>
<keyword evidence="8" id="KW-1185">Reference proteome</keyword>
<evidence type="ECO:0000256" key="1">
    <source>
        <dbReference type="ARBA" id="ARBA00001947"/>
    </source>
</evidence>
<dbReference type="Pfam" id="PF00107">
    <property type="entry name" value="ADH_zinc_N"/>
    <property type="match status" value="1"/>
</dbReference>
<evidence type="ECO:0000256" key="4">
    <source>
        <dbReference type="ARBA" id="ARBA00022833"/>
    </source>
</evidence>
<evidence type="ECO:0000256" key="5">
    <source>
        <dbReference type="ARBA" id="ARBA00023002"/>
    </source>
</evidence>
<name>A0ABR0M033_9PEZI</name>
<comment type="caution">
    <text evidence="7">The sequence shown here is derived from an EMBL/GenBank/DDBJ whole genome shotgun (WGS) entry which is preliminary data.</text>
</comment>
<keyword evidence="3" id="KW-0479">Metal-binding</keyword>
<dbReference type="InterPro" id="IPR020843">
    <property type="entry name" value="ER"/>
</dbReference>
<accession>A0ABR0M033</accession>
<dbReference type="Pfam" id="PF08240">
    <property type="entry name" value="ADH_N"/>
    <property type="match status" value="1"/>
</dbReference>
<keyword evidence="4" id="KW-0862">Zinc</keyword>
<dbReference type="InterPro" id="IPR013154">
    <property type="entry name" value="ADH-like_N"/>
</dbReference>
<comment type="cofactor">
    <cofactor evidence="1">
        <name>Zn(2+)</name>
        <dbReference type="ChEBI" id="CHEBI:29105"/>
    </cofactor>
</comment>
<sequence>MFKGHREHPDFKGLGTVPVEGLPETMLAAEVHEFNKPYTIHQVPTPKSLDPYDLLIRVAVASFCHTDALILSGGLESTPSGFSGSHEPTGTLYAMGSAAATLGFKLGDRVAAEGWRDPCGQCADCKGPNSVHHYCKYMKGFVGSTLPGAFQEYTVVDARFSVKLPDQLSFETAAPLTCAGATAWRAVKTAIQGVERGQWIGIVGSGGGLGHLAIQFAIGLGFKVLGVDARDQGLALSKKAGATLVADARTGREELLKHITEATGGPLMAASIVLSDHVTASETACAITECHCDVIQVAQPPEMVVIDFREFIFRDIRLKGSLLASQEELQEMIQFVVDHNVQVETRLYKGLESLHEIVEEAHKATFAGKMVVAVNVEEVEKDQQLKRL</sequence>
<feature type="domain" description="Enoyl reductase (ER)" evidence="6">
    <location>
        <begin position="32"/>
        <end position="372"/>
    </location>
</feature>
<evidence type="ECO:0000256" key="3">
    <source>
        <dbReference type="ARBA" id="ARBA00022723"/>
    </source>
</evidence>
<evidence type="ECO:0000256" key="2">
    <source>
        <dbReference type="ARBA" id="ARBA00008072"/>
    </source>
</evidence>
<reference evidence="7 8" key="1">
    <citation type="submission" date="2023-08" db="EMBL/GenBank/DDBJ databases">
        <title>Black Yeasts Isolated from many extreme environments.</title>
        <authorList>
            <person name="Coleine C."/>
            <person name="Stajich J.E."/>
            <person name="Selbmann L."/>
        </authorList>
    </citation>
    <scope>NUCLEOTIDE SEQUENCE [LARGE SCALE GENOMIC DNA]</scope>
    <source>
        <strain evidence="7 8">CCFEE 536</strain>
    </source>
</reference>
<dbReference type="SMART" id="SM00829">
    <property type="entry name" value="PKS_ER"/>
    <property type="match status" value="1"/>
</dbReference>
<evidence type="ECO:0000259" key="6">
    <source>
        <dbReference type="SMART" id="SM00829"/>
    </source>
</evidence>
<keyword evidence="5" id="KW-0560">Oxidoreductase</keyword>
<dbReference type="EMBL" id="JAVRRA010008213">
    <property type="protein sequence ID" value="KAK5257544.1"/>
    <property type="molecule type" value="Genomic_DNA"/>
</dbReference>
<evidence type="ECO:0000313" key="8">
    <source>
        <dbReference type="Proteomes" id="UP001357485"/>
    </source>
</evidence>
<organism evidence="7 8">
    <name type="scientific">Cryomyces antarcticus</name>
    <dbReference type="NCBI Taxonomy" id="329879"/>
    <lineage>
        <taxon>Eukaryota</taxon>
        <taxon>Fungi</taxon>
        <taxon>Dikarya</taxon>
        <taxon>Ascomycota</taxon>
        <taxon>Pezizomycotina</taxon>
        <taxon>Dothideomycetes</taxon>
        <taxon>Dothideomycetes incertae sedis</taxon>
        <taxon>Cryomyces</taxon>
    </lineage>
</organism>
<evidence type="ECO:0000313" key="7">
    <source>
        <dbReference type="EMBL" id="KAK5257544.1"/>
    </source>
</evidence>
<protein>
    <recommendedName>
        <fullName evidence="6">Enoyl reductase (ER) domain-containing protein</fullName>
    </recommendedName>
</protein>
<dbReference type="InterPro" id="IPR036291">
    <property type="entry name" value="NAD(P)-bd_dom_sf"/>
</dbReference>
<dbReference type="InterPro" id="IPR011032">
    <property type="entry name" value="GroES-like_sf"/>
</dbReference>
<comment type="similarity">
    <text evidence="2">Belongs to the zinc-containing alcohol dehydrogenase family.</text>
</comment>
<proteinExistence type="inferred from homology"/>
<dbReference type="Proteomes" id="UP001357485">
    <property type="component" value="Unassembled WGS sequence"/>
</dbReference>
<dbReference type="InterPro" id="IPR013149">
    <property type="entry name" value="ADH-like_C"/>
</dbReference>
<gene>
    <name evidence="7" type="ORF">LTR16_000323</name>
</gene>
<dbReference type="SUPFAM" id="SSF50129">
    <property type="entry name" value="GroES-like"/>
    <property type="match status" value="1"/>
</dbReference>
<dbReference type="PANTHER" id="PTHR42940">
    <property type="entry name" value="ALCOHOL DEHYDROGENASE 1-RELATED"/>
    <property type="match status" value="1"/>
</dbReference>
<dbReference type="Gene3D" id="3.90.180.10">
    <property type="entry name" value="Medium-chain alcohol dehydrogenases, catalytic domain"/>
    <property type="match status" value="1"/>
</dbReference>
<dbReference type="SUPFAM" id="SSF51735">
    <property type="entry name" value="NAD(P)-binding Rossmann-fold domains"/>
    <property type="match status" value="1"/>
</dbReference>
<dbReference type="Gene3D" id="3.40.50.720">
    <property type="entry name" value="NAD(P)-binding Rossmann-like Domain"/>
    <property type="match status" value="1"/>
</dbReference>